<evidence type="ECO:0000313" key="9">
    <source>
        <dbReference type="Proteomes" id="UP001187192"/>
    </source>
</evidence>
<evidence type="ECO:0000259" key="7">
    <source>
        <dbReference type="PROSITE" id="PS50888"/>
    </source>
</evidence>
<comment type="subcellular location">
    <subcellularLocation>
        <location evidence="1">Nucleus</location>
    </subcellularLocation>
</comment>
<dbReference type="Pfam" id="PF00010">
    <property type="entry name" value="HLH"/>
    <property type="match status" value="1"/>
</dbReference>
<comment type="caution">
    <text evidence="8">The sequence shown here is derived from an EMBL/GenBank/DDBJ whole genome shotgun (WGS) entry which is preliminary data.</text>
</comment>
<dbReference type="GO" id="GO:0005634">
    <property type="term" value="C:nucleus"/>
    <property type="evidence" value="ECO:0007669"/>
    <property type="project" value="UniProtKB-SubCell"/>
</dbReference>
<dbReference type="PANTHER" id="PTHR16223">
    <property type="entry name" value="TRANSCRIPTION FACTOR BHLH83-RELATED"/>
    <property type="match status" value="1"/>
</dbReference>
<feature type="domain" description="BHLH" evidence="7">
    <location>
        <begin position="165"/>
        <end position="214"/>
    </location>
</feature>
<protein>
    <recommendedName>
        <fullName evidence="7">BHLH domain-containing protein</fullName>
    </recommendedName>
</protein>
<evidence type="ECO:0000256" key="4">
    <source>
        <dbReference type="ARBA" id="ARBA00023163"/>
    </source>
</evidence>
<keyword evidence="3" id="KW-0238">DNA-binding</keyword>
<keyword evidence="4" id="KW-0804">Transcription</keyword>
<dbReference type="Proteomes" id="UP001187192">
    <property type="component" value="Unassembled WGS sequence"/>
</dbReference>
<dbReference type="PANTHER" id="PTHR16223:SF49">
    <property type="entry name" value="TRANSCRIPTION FACTOR BHLH52-RELATED"/>
    <property type="match status" value="1"/>
</dbReference>
<dbReference type="SUPFAM" id="SSF47459">
    <property type="entry name" value="HLH, helix-loop-helix DNA-binding domain"/>
    <property type="match status" value="1"/>
</dbReference>
<feature type="region of interest" description="Disordered" evidence="6">
    <location>
        <begin position="152"/>
        <end position="171"/>
    </location>
</feature>
<dbReference type="InterPro" id="IPR045843">
    <property type="entry name" value="IND-like"/>
</dbReference>
<evidence type="ECO:0000256" key="6">
    <source>
        <dbReference type="SAM" id="MobiDB-lite"/>
    </source>
</evidence>
<evidence type="ECO:0000256" key="3">
    <source>
        <dbReference type="ARBA" id="ARBA00023125"/>
    </source>
</evidence>
<dbReference type="Gene3D" id="4.10.280.10">
    <property type="entry name" value="Helix-loop-helix DNA-binding domain"/>
    <property type="match status" value="1"/>
</dbReference>
<organism evidence="8 9">
    <name type="scientific">Ficus carica</name>
    <name type="common">Common fig</name>
    <dbReference type="NCBI Taxonomy" id="3494"/>
    <lineage>
        <taxon>Eukaryota</taxon>
        <taxon>Viridiplantae</taxon>
        <taxon>Streptophyta</taxon>
        <taxon>Embryophyta</taxon>
        <taxon>Tracheophyta</taxon>
        <taxon>Spermatophyta</taxon>
        <taxon>Magnoliopsida</taxon>
        <taxon>eudicotyledons</taxon>
        <taxon>Gunneridae</taxon>
        <taxon>Pentapetalae</taxon>
        <taxon>rosids</taxon>
        <taxon>fabids</taxon>
        <taxon>Rosales</taxon>
        <taxon>Moraceae</taxon>
        <taxon>Ficeae</taxon>
        <taxon>Ficus</taxon>
    </lineage>
</organism>
<proteinExistence type="predicted"/>
<keyword evidence="5" id="KW-0539">Nucleus</keyword>
<dbReference type="InterPro" id="IPR045239">
    <property type="entry name" value="bHLH95_bHLH"/>
</dbReference>
<dbReference type="GO" id="GO:0000981">
    <property type="term" value="F:DNA-binding transcription factor activity, RNA polymerase II-specific"/>
    <property type="evidence" value="ECO:0007669"/>
    <property type="project" value="TreeGrafter"/>
</dbReference>
<sequence length="252" mass="28422">MALSFCSKRPYSSLHNLFNPDIISLFPQTQAELGSSFFFDFDVYDEYISSLSDSSYSIDSLFDTNNINDCKPQNAFPGDSLDEEIRRHPKRQKTVSENHCRFTYSSATNTNNPEFSNGYVPIPSFSPEFSNFPSEAILSACWGNQEKIKSEAMKKDSSRNATGTTAVSAQSIAARERRRKITEKTQELGKLIPGGNKMNTAEMLQAAYKYVKFLQAQVTVLQLPRSIQVISKRVLHTLLGLAQRVRSEDFKI</sequence>
<gene>
    <name evidence="8" type="ORF">TIFTF001_027965</name>
</gene>
<dbReference type="AlphaFoldDB" id="A0AA88J0V2"/>
<name>A0AA88J0V2_FICCA</name>
<dbReference type="InterPro" id="IPR011598">
    <property type="entry name" value="bHLH_dom"/>
</dbReference>
<dbReference type="GO" id="GO:0046983">
    <property type="term" value="F:protein dimerization activity"/>
    <property type="evidence" value="ECO:0007669"/>
    <property type="project" value="InterPro"/>
</dbReference>
<dbReference type="EMBL" id="BTGU01000081">
    <property type="protein sequence ID" value="GMN58867.1"/>
    <property type="molecule type" value="Genomic_DNA"/>
</dbReference>
<dbReference type="PROSITE" id="PS50888">
    <property type="entry name" value="BHLH"/>
    <property type="match status" value="1"/>
</dbReference>
<dbReference type="CDD" id="cd11393">
    <property type="entry name" value="bHLH_AtbHLH_like"/>
    <property type="match status" value="1"/>
</dbReference>
<dbReference type="SMART" id="SM00353">
    <property type="entry name" value="HLH"/>
    <property type="match status" value="1"/>
</dbReference>
<accession>A0AA88J0V2</accession>
<evidence type="ECO:0000256" key="2">
    <source>
        <dbReference type="ARBA" id="ARBA00023015"/>
    </source>
</evidence>
<evidence type="ECO:0000256" key="1">
    <source>
        <dbReference type="ARBA" id="ARBA00004123"/>
    </source>
</evidence>
<evidence type="ECO:0000313" key="8">
    <source>
        <dbReference type="EMBL" id="GMN58867.1"/>
    </source>
</evidence>
<evidence type="ECO:0000256" key="5">
    <source>
        <dbReference type="ARBA" id="ARBA00023242"/>
    </source>
</evidence>
<keyword evidence="9" id="KW-1185">Reference proteome</keyword>
<reference evidence="8" key="1">
    <citation type="submission" date="2023-07" db="EMBL/GenBank/DDBJ databases">
        <title>draft genome sequence of fig (Ficus carica).</title>
        <authorList>
            <person name="Takahashi T."/>
            <person name="Nishimura K."/>
        </authorList>
    </citation>
    <scope>NUCLEOTIDE SEQUENCE</scope>
</reference>
<feature type="compositionally biased region" description="Polar residues" evidence="6">
    <location>
        <begin position="159"/>
        <end position="171"/>
    </location>
</feature>
<dbReference type="InterPro" id="IPR036638">
    <property type="entry name" value="HLH_DNA-bd_sf"/>
</dbReference>
<keyword evidence="2" id="KW-0805">Transcription regulation</keyword>
<dbReference type="GO" id="GO:0000978">
    <property type="term" value="F:RNA polymerase II cis-regulatory region sequence-specific DNA binding"/>
    <property type="evidence" value="ECO:0007669"/>
    <property type="project" value="TreeGrafter"/>
</dbReference>